<feature type="non-terminal residue" evidence="1">
    <location>
        <position position="1"/>
    </location>
</feature>
<sequence>YASGTNISIAGAYARVPGVYLDDEGVRARMRAQTGQEKWFVAELGGAHKASGDFGLSMALNTLIKDPTARQALYHDQEQAFPLPDDWHTERKIIHFLEQIIYPSQA</sequence>
<comment type="caution">
    <text evidence="1">The sequence shown here is derived from an EMBL/GenBank/DDBJ whole genome shotgun (WGS) entry which is preliminary data.</text>
</comment>
<organism evidence="1 2">
    <name type="scientific">Candidatus Sungiibacteriota bacterium</name>
    <dbReference type="NCBI Taxonomy" id="2750080"/>
    <lineage>
        <taxon>Bacteria</taxon>
        <taxon>Candidatus Sungiibacteriota</taxon>
    </lineage>
</organism>
<dbReference type="AlphaFoldDB" id="A0A9D6HTY0"/>
<gene>
    <name evidence="1" type="ORF">HYT38_01670</name>
</gene>
<proteinExistence type="predicted"/>
<accession>A0A9D6HTY0</accession>
<dbReference type="Proteomes" id="UP000786662">
    <property type="component" value="Unassembled WGS sequence"/>
</dbReference>
<name>A0A9D6HTY0_9BACT</name>
<reference evidence="1" key="1">
    <citation type="submission" date="2020-07" db="EMBL/GenBank/DDBJ databases">
        <title>Huge and variable diversity of episymbiotic CPR bacteria and DPANN archaea in groundwater ecosystems.</title>
        <authorList>
            <person name="He C.Y."/>
            <person name="Keren R."/>
            <person name="Whittaker M."/>
            <person name="Farag I.F."/>
            <person name="Doudna J."/>
            <person name="Cate J.H.D."/>
            <person name="Banfield J.F."/>
        </authorList>
    </citation>
    <scope>NUCLEOTIDE SEQUENCE</scope>
    <source>
        <strain evidence="1">NC_groundwater_191_Ag_S-0.1um_45_8</strain>
    </source>
</reference>
<evidence type="ECO:0000313" key="2">
    <source>
        <dbReference type="Proteomes" id="UP000786662"/>
    </source>
</evidence>
<evidence type="ECO:0000313" key="1">
    <source>
        <dbReference type="EMBL" id="MBI2052370.1"/>
    </source>
</evidence>
<protein>
    <submittedName>
        <fullName evidence="1">Uncharacterized protein</fullName>
    </submittedName>
</protein>
<dbReference type="EMBL" id="JACOYY010000048">
    <property type="protein sequence ID" value="MBI2052370.1"/>
    <property type="molecule type" value="Genomic_DNA"/>
</dbReference>